<accession>G0MIM5</accession>
<gene>
    <name evidence="1" type="ORF">CAEBREN_16245</name>
</gene>
<evidence type="ECO:0000313" key="1">
    <source>
        <dbReference type="EMBL" id="EGT31396.1"/>
    </source>
</evidence>
<dbReference type="AlphaFoldDB" id="G0MIM5"/>
<name>G0MIM5_CAEBE</name>
<dbReference type="OrthoDB" id="5911600at2759"/>
<protein>
    <submittedName>
        <fullName evidence="1">Uncharacterized protein</fullName>
    </submittedName>
</protein>
<dbReference type="InParanoid" id="G0MIM5"/>
<reference evidence="2" key="1">
    <citation type="submission" date="2011-07" db="EMBL/GenBank/DDBJ databases">
        <authorList>
            <consortium name="Caenorhabditis brenneri Sequencing and Analysis Consortium"/>
            <person name="Wilson R.K."/>
        </authorList>
    </citation>
    <scope>NUCLEOTIDE SEQUENCE [LARGE SCALE GENOMIC DNA]</scope>
    <source>
        <strain evidence="2">PB2801</strain>
    </source>
</reference>
<keyword evidence="2" id="KW-1185">Reference proteome</keyword>
<sequence>MAEDFGKIRIPGPKPGVQTTLDEYRAMGSEEFEDRTDAQAKKWVLCPIEKEHALWCRRNIKTNSTSEQDRRFNHIRSIWKNLKDSMLKILREPLDFAKIEEKLAKWEFYVQMKFFRKIMKEVEDAREKDSVGKAAAAFGDVFITKVEDGAGMPPDNKRVEAEFQEYHQDEEMVDAVQLDPITAEAASTLERLFDIGEDGNRVAENLVTAFIEVIGRPGLEDTSNDELWNSMDEVMLNLQEAGEGNRPA</sequence>
<organism evidence="2">
    <name type="scientific">Caenorhabditis brenneri</name>
    <name type="common">Nematode worm</name>
    <dbReference type="NCBI Taxonomy" id="135651"/>
    <lineage>
        <taxon>Eukaryota</taxon>
        <taxon>Metazoa</taxon>
        <taxon>Ecdysozoa</taxon>
        <taxon>Nematoda</taxon>
        <taxon>Chromadorea</taxon>
        <taxon>Rhabditida</taxon>
        <taxon>Rhabditina</taxon>
        <taxon>Rhabditomorpha</taxon>
        <taxon>Rhabditoidea</taxon>
        <taxon>Rhabditidae</taxon>
        <taxon>Peloderinae</taxon>
        <taxon>Caenorhabditis</taxon>
    </lineage>
</organism>
<evidence type="ECO:0000313" key="2">
    <source>
        <dbReference type="Proteomes" id="UP000008068"/>
    </source>
</evidence>
<dbReference type="EMBL" id="GL379796">
    <property type="protein sequence ID" value="EGT31396.1"/>
    <property type="molecule type" value="Genomic_DNA"/>
</dbReference>
<proteinExistence type="predicted"/>
<dbReference type="Proteomes" id="UP000008068">
    <property type="component" value="Unassembled WGS sequence"/>
</dbReference>
<dbReference type="HOGENOM" id="CLU_1120953_0_0_1"/>